<dbReference type="AlphaFoldDB" id="A0AAP0MZG6"/>
<evidence type="ECO:0000313" key="2">
    <source>
        <dbReference type="Proteomes" id="UP001428341"/>
    </source>
</evidence>
<sequence length="172" mass="19602">MITDGRDLPAITCPLESSPVLEKLTLSMKPSDNRRFERAPHHIVKSWTSKERFCKCLSFHPKNIEIVESQPRFAGSNFFCSLVEFLLKNAKPFVCVSWPKLNVLTIGYANQSNEIVAQSLSGIPMLEFLRLQRCNGINRLIVISSNFKELLIDGPRERFSSTWFVMAILTPN</sequence>
<accession>A0AAP0MZG6</accession>
<evidence type="ECO:0000313" key="1">
    <source>
        <dbReference type="EMBL" id="KAK9223729.1"/>
    </source>
</evidence>
<reference evidence="1 2" key="1">
    <citation type="submission" date="2024-05" db="EMBL/GenBank/DDBJ databases">
        <title>Haplotype-resolved chromosome-level genome assembly of Huyou (Citrus changshanensis).</title>
        <authorList>
            <person name="Miao C."/>
            <person name="Chen W."/>
            <person name="Wu Y."/>
            <person name="Wang L."/>
            <person name="Zhao S."/>
            <person name="Grierson D."/>
            <person name="Xu C."/>
            <person name="Chen K."/>
        </authorList>
    </citation>
    <scope>NUCLEOTIDE SEQUENCE [LARGE SCALE GENOMIC DNA]</scope>
    <source>
        <strain evidence="1">01-14</strain>
        <tissue evidence="1">Leaf</tissue>
    </source>
</reference>
<organism evidence="1 2">
    <name type="scientific">Citrus x changshan-huyou</name>
    <dbReference type="NCBI Taxonomy" id="2935761"/>
    <lineage>
        <taxon>Eukaryota</taxon>
        <taxon>Viridiplantae</taxon>
        <taxon>Streptophyta</taxon>
        <taxon>Embryophyta</taxon>
        <taxon>Tracheophyta</taxon>
        <taxon>Spermatophyta</taxon>
        <taxon>Magnoliopsida</taxon>
        <taxon>eudicotyledons</taxon>
        <taxon>Gunneridae</taxon>
        <taxon>Pentapetalae</taxon>
        <taxon>rosids</taxon>
        <taxon>malvids</taxon>
        <taxon>Sapindales</taxon>
        <taxon>Rutaceae</taxon>
        <taxon>Aurantioideae</taxon>
        <taxon>Citrus</taxon>
    </lineage>
</organism>
<dbReference type="EMBL" id="JBCGBO010000002">
    <property type="protein sequence ID" value="KAK9223729.1"/>
    <property type="molecule type" value="Genomic_DNA"/>
</dbReference>
<protein>
    <submittedName>
        <fullName evidence="1">Uncharacterized protein</fullName>
    </submittedName>
</protein>
<name>A0AAP0MZG6_9ROSI</name>
<comment type="caution">
    <text evidence="1">The sequence shown here is derived from an EMBL/GenBank/DDBJ whole genome shotgun (WGS) entry which is preliminary data.</text>
</comment>
<keyword evidence="2" id="KW-1185">Reference proteome</keyword>
<dbReference type="Proteomes" id="UP001428341">
    <property type="component" value="Unassembled WGS sequence"/>
</dbReference>
<proteinExistence type="predicted"/>
<gene>
    <name evidence="1" type="ORF">WN944_012175</name>
</gene>